<evidence type="ECO:0000313" key="1">
    <source>
        <dbReference type="EMBL" id="CRL19657.1"/>
    </source>
</evidence>
<dbReference type="Proteomes" id="UP000053732">
    <property type="component" value="Unassembled WGS sequence"/>
</dbReference>
<name>A0A0G4P007_PENC3</name>
<gene>
    <name evidence="1" type="ORF">PCAMFM013_S003g000448</name>
</gene>
<keyword evidence="2" id="KW-1185">Reference proteome</keyword>
<dbReference type="EMBL" id="HG793136">
    <property type="protein sequence ID" value="CRL19657.1"/>
    <property type="molecule type" value="Genomic_DNA"/>
</dbReference>
<organism evidence="1 2">
    <name type="scientific">Penicillium camemberti (strain FM 013)</name>
    <dbReference type="NCBI Taxonomy" id="1429867"/>
    <lineage>
        <taxon>Eukaryota</taxon>
        <taxon>Fungi</taxon>
        <taxon>Dikarya</taxon>
        <taxon>Ascomycota</taxon>
        <taxon>Pezizomycotina</taxon>
        <taxon>Eurotiomycetes</taxon>
        <taxon>Eurotiomycetidae</taxon>
        <taxon>Eurotiales</taxon>
        <taxon>Aspergillaceae</taxon>
        <taxon>Penicillium</taxon>
    </lineage>
</organism>
<sequence>MFLFKRSPSMDVRRRPAGFWRKSPGHPADPTSPVPRLYAIGPGLCIFNNSRESKQLRLASLLKQFIFFNVLRFVFSLLNEDEDAILVD</sequence>
<proteinExistence type="predicted"/>
<dbReference type="AlphaFoldDB" id="A0A0G4P007"/>
<protein>
    <submittedName>
        <fullName evidence="1">Str. FM013</fullName>
    </submittedName>
</protein>
<evidence type="ECO:0000313" key="2">
    <source>
        <dbReference type="Proteomes" id="UP000053732"/>
    </source>
</evidence>
<accession>A0A0G4P007</accession>
<reference evidence="1 2" key="1">
    <citation type="journal article" date="2014" name="Nat. Commun.">
        <title>Multiple recent horizontal transfers of a large genomic region in cheese making fungi.</title>
        <authorList>
            <person name="Cheeseman K."/>
            <person name="Ropars J."/>
            <person name="Renault P."/>
            <person name="Dupont J."/>
            <person name="Gouzy J."/>
            <person name="Branca A."/>
            <person name="Abraham A.L."/>
            <person name="Ceppi M."/>
            <person name="Conseiller E."/>
            <person name="Debuchy R."/>
            <person name="Malagnac F."/>
            <person name="Goarin A."/>
            <person name="Silar P."/>
            <person name="Lacoste S."/>
            <person name="Sallet E."/>
            <person name="Bensimon A."/>
            <person name="Giraud T."/>
            <person name="Brygoo Y."/>
        </authorList>
    </citation>
    <scope>NUCLEOTIDE SEQUENCE [LARGE SCALE GENOMIC DNA]</scope>
    <source>
        <strain evidence="2">FM 013</strain>
    </source>
</reference>